<name>A0A915IE29_ROMCU</name>
<protein>
    <submittedName>
        <fullName evidence="2">LAGLIDADG homing endonuclease</fullName>
    </submittedName>
</protein>
<dbReference type="WBParaSite" id="nRc.2.0.1.t12157-RA">
    <property type="protein sequence ID" value="nRc.2.0.1.t12157-RA"/>
    <property type="gene ID" value="nRc.2.0.1.g12157"/>
</dbReference>
<sequence>MPSESVSNHRLTFVGTLLDTGSQKCYTLTLANNVKGAKTSTTLRKIIFGTRNKGFVDNISDSNQIKQIIDHYGADLKLDADSFVCIFRGGDKPKFNKVVFNDSTSKKLLIKMINMNSKGEDMRARPDLSY</sequence>
<dbReference type="AlphaFoldDB" id="A0A915IE29"/>
<dbReference type="Proteomes" id="UP000887565">
    <property type="component" value="Unplaced"/>
</dbReference>
<proteinExistence type="predicted"/>
<evidence type="ECO:0000313" key="1">
    <source>
        <dbReference type="Proteomes" id="UP000887565"/>
    </source>
</evidence>
<evidence type="ECO:0000313" key="2">
    <source>
        <dbReference type="WBParaSite" id="nRc.2.0.1.t12157-RA"/>
    </source>
</evidence>
<organism evidence="1 2">
    <name type="scientific">Romanomermis culicivorax</name>
    <name type="common">Nematode worm</name>
    <dbReference type="NCBI Taxonomy" id="13658"/>
    <lineage>
        <taxon>Eukaryota</taxon>
        <taxon>Metazoa</taxon>
        <taxon>Ecdysozoa</taxon>
        <taxon>Nematoda</taxon>
        <taxon>Enoplea</taxon>
        <taxon>Dorylaimia</taxon>
        <taxon>Mermithida</taxon>
        <taxon>Mermithoidea</taxon>
        <taxon>Mermithidae</taxon>
        <taxon>Romanomermis</taxon>
    </lineage>
</organism>
<keyword evidence="1" id="KW-1185">Reference proteome</keyword>
<reference evidence="2" key="1">
    <citation type="submission" date="2022-11" db="UniProtKB">
        <authorList>
            <consortium name="WormBaseParasite"/>
        </authorList>
    </citation>
    <scope>IDENTIFICATION</scope>
</reference>
<accession>A0A915IE29</accession>